<protein>
    <submittedName>
        <fullName evidence="2">Uncharacterized protein</fullName>
    </submittedName>
</protein>
<feature type="compositionally biased region" description="Polar residues" evidence="1">
    <location>
        <begin position="1"/>
        <end position="11"/>
    </location>
</feature>
<organism evidence="2 3">
    <name type="scientific">Hermanssonia centrifuga</name>
    <dbReference type="NCBI Taxonomy" id="98765"/>
    <lineage>
        <taxon>Eukaryota</taxon>
        <taxon>Fungi</taxon>
        <taxon>Dikarya</taxon>
        <taxon>Basidiomycota</taxon>
        <taxon>Agaricomycotina</taxon>
        <taxon>Agaricomycetes</taxon>
        <taxon>Polyporales</taxon>
        <taxon>Meruliaceae</taxon>
        <taxon>Hermanssonia</taxon>
    </lineage>
</organism>
<gene>
    <name evidence="2" type="ORF">EW026_g7246</name>
</gene>
<evidence type="ECO:0000313" key="3">
    <source>
        <dbReference type="Proteomes" id="UP000309038"/>
    </source>
</evidence>
<feature type="region of interest" description="Disordered" evidence="1">
    <location>
        <begin position="219"/>
        <end position="275"/>
    </location>
</feature>
<keyword evidence="3" id="KW-1185">Reference proteome</keyword>
<feature type="compositionally biased region" description="Acidic residues" evidence="1">
    <location>
        <begin position="219"/>
        <end position="232"/>
    </location>
</feature>
<dbReference type="Proteomes" id="UP000309038">
    <property type="component" value="Unassembled WGS sequence"/>
</dbReference>
<dbReference type="EMBL" id="SGPJ01000489">
    <property type="protein sequence ID" value="THG94171.1"/>
    <property type="molecule type" value="Genomic_DNA"/>
</dbReference>
<comment type="caution">
    <text evidence="2">The sequence shown here is derived from an EMBL/GenBank/DDBJ whole genome shotgun (WGS) entry which is preliminary data.</text>
</comment>
<proteinExistence type="predicted"/>
<evidence type="ECO:0000313" key="2">
    <source>
        <dbReference type="EMBL" id="THG94171.1"/>
    </source>
</evidence>
<feature type="region of interest" description="Disordered" evidence="1">
    <location>
        <begin position="1"/>
        <end position="34"/>
    </location>
</feature>
<name>A0A4S4K8F0_9APHY</name>
<dbReference type="AlphaFoldDB" id="A0A4S4K8F0"/>
<reference evidence="2 3" key="1">
    <citation type="submission" date="2019-02" db="EMBL/GenBank/DDBJ databases">
        <title>Genome sequencing of the rare red list fungi Phlebia centrifuga.</title>
        <authorList>
            <person name="Buettner E."/>
            <person name="Kellner H."/>
        </authorList>
    </citation>
    <scope>NUCLEOTIDE SEQUENCE [LARGE SCALE GENOMIC DNA]</scope>
    <source>
        <strain evidence="2 3">DSM 108282</strain>
    </source>
</reference>
<sequence length="420" mass="45344">MSSAVSDTTASPAPFSPFSTYSTATSGATSDDAPDLGAFTTVFRALTNFNPRTGPLDLSDSEGATPRSTWILSPSDYESEAAGGSTVWNHGPIASYLTSSSPETPPDSVSPTDTESAYELPAARVAERGDFDLDTIDDDILEQPSLGLAGALDFLAAERAKVCSAARCCRDAWKQFCYLGWKRNRSVQDSSVVRRPLTGEATTVATGDETLEGAAALYDDADDSSSESDEADPPNYYESTPATPPPGVRDKRNLRPLATDGHPKIHHTKSTPSLRLPMTMPIDARVLQLRNLAHKLRMLFPKDAAALSAILSNDQPDASDFVDPRGPVPRMKDTLIHALANADNVPADATIILATGDGNVGQFNEEGFLGCVRLALKKGWRVELYAWEGGLSKTWKREFGGNKRFEIHMLDRFAMDLLEL</sequence>
<feature type="compositionally biased region" description="Low complexity" evidence="1">
    <location>
        <begin position="19"/>
        <end position="31"/>
    </location>
</feature>
<evidence type="ECO:0000256" key="1">
    <source>
        <dbReference type="SAM" id="MobiDB-lite"/>
    </source>
</evidence>
<accession>A0A4S4K8F0</accession>